<proteinExistence type="predicted"/>
<dbReference type="AlphaFoldDB" id="A0A9P9ALE0"/>
<comment type="caution">
    <text evidence="2">The sequence shown here is derived from an EMBL/GenBank/DDBJ whole genome shotgun (WGS) entry which is preliminary data.</text>
</comment>
<accession>A0A9P9ALE0</accession>
<sequence length="359" mass="40849">MTRKHAANARRAPRKLLGSRTVPRDAVYHHCFQDHNNRMYTVVTSSPVQARSIPKLSIQLYCLGDAAPSPEALGRGFLSSDAIEGWAQASNYSPRVDVFTNFASVDECIAHHHREKAHRKAAIQELRRAAVAGLSEEDAQEKLASEIRGREPLPHIVPSWCPTQKFWDEYRPGSRYQSWILVVPEDRRSWEDAIEKGLLLVSFDLDVNPAMFTFVCDCDVEEDTLLEGEDGWVDVELSGYQECEPVATRLLCVRNKLRDHFGAELGPGPERDAWRTPGSDGTLYHFWSDEATSALRDCTYRGHSCDGCREFEPHDVCENELDEHYFDEDGQCVACRRQSEYRRRSKRIAARGQKQAHEG</sequence>
<evidence type="ECO:0000256" key="1">
    <source>
        <dbReference type="SAM" id="MobiDB-lite"/>
    </source>
</evidence>
<evidence type="ECO:0000313" key="2">
    <source>
        <dbReference type="EMBL" id="KAH6880737.1"/>
    </source>
</evidence>
<keyword evidence="3" id="KW-1185">Reference proteome</keyword>
<feature type="region of interest" description="Disordered" evidence="1">
    <location>
        <begin position="340"/>
        <end position="359"/>
    </location>
</feature>
<protein>
    <submittedName>
        <fullName evidence="2">Uncharacterized protein</fullName>
    </submittedName>
</protein>
<dbReference type="Proteomes" id="UP000777438">
    <property type="component" value="Unassembled WGS sequence"/>
</dbReference>
<name>A0A9P9ALE0_9HYPO</name>
<dbReference type="OrthoDB" id="3832628at2759"/>
<reference evidence="2 3" key="1">
    <citation type="journal article" date="2021" name="Nat. Commun.">
        <title>Genetic determinants of endophytism in the Arabidopsis root mycobiome.</title>
        <authorList>
            <person name="Mesny F."/>
            <person name="Miyauchi S."/>
            <person name="Thiergart T."/>
            <person name="Pickel B."/>
            <person name="Atanasova L."/>
            <person name="Karlsson M."/>
            <person name="Huettel B."/>
            <person name="Barry K.W."/>
            <person name="Haridas S."/>
            <person name="Chen C."/>
            <person name="Bauer D."/>
            <person name="Andreopoulos W."/>
            <person name="Pangilinan J."/>
            <person name="LaButti K."/>
            <person name="Riley R."/>
            <person name="Lipzen A."/>
            <person name="Clum A."/>
            <person name="Drula E."/>
            <person name="Henrissat B."/>
            <person name="Kohler A."/>
            <person name="Grigoriev I.V."/>
            <person name="Martin F.M."/>
            <person name="Hacquard S."/>
        </authorList>
    </citation>
    <scope>NUCLEOTIDE SEQUENCE [LARGE SCALE GENOMIC DNA]</scope>
    <source>
        <strain evidence="2 3">MPI-CAGE-CH-0241</strain>
    </source>
</reference>
<organism evidence="2 3">
    <name type="scientific">Thelonectria olida</name>
    <dbReference type="NCBI Taxonomy" id="1576542"/>
    <lineage>
        <taxon>Eukaryota</taxon>
        <taxon>Fungi</taxon>
        <taxon>Dikarya</taxon>
        <taxon>Ascomycota</taxon>
        <taxon>Pezizomycotina</taxon>
        <taxon>Sordariomycetes</taxon>
        <taxon>Hypocreomycetidae</taxon>
        <taxon>Hypocreales</taxon>
        <taxon>Nectriaceae</taxon>
        <taxon>Thelonectria</taxon>
    </lineage>
</organism>
<gene>
    <name evidence="2" type="ORF">B0T10DRAFT_495163</name>
</gene>
<evidence type="ECO:0000313" key="3">
    <source>
        <dbReference type="Proteomes" id="UP000777438"/>
    </source>
</evidence>
<dbReference type="EMBL" id="JAGPYM010000025">
    <property type="protein sequence ID" value="KAH6880737.1"/>
    <property type="molecule type" value="Genomic_DNA"/>
</dbReference>